<sequence length="172" mass="17763">MPTGAASASVGAAGISCGVTWGSLEKARSDSHVGDGTISNVRSGRHACFDRVVVDIAGIAAGKVGHRVRYVDTVTQPGSGQPVPLAGGARLQVDVTVPAYDSSGRPTYSPKDRSKVVDVTGYDTLRQVAVAGSFEGQTTFGVGVRARLPMRVFVLDGPGSGSRLVIDVAHKW</sequence>
<keyword evidence="3" id="KW-1185">Reference proteome</keyword>
<dbReference type="Proteomes" id="UP000326546">
    <property type="component" value="Chromosome"/>
</dbReference>
<evidence type="ECO:0000313" key="3">
    <source>
        <dbReference type="Proteomes" id="UP000326546"/>
    </source>
</evidence>
<organism evidence="2 3">
    <name type="scientific">Ornithinimicrobium pratense</name>
    <dbReference type="NCBI Taxonomy" id="2593973"/>
    <lineage>
        <taxon>Bacteria</taxon>
        <taxon>Bacillati</taxon>
        <taxon>Actinomycetota</taxon>
        <taxon>Actinomycetes</taxon>
        <taxon>Micrococcales</taxon>
        <taxon>Ornithinimicrobiaceae</taxon>
        <taxon>Ornithinimicrobium</taxon>
    </lineage>
</organism>
<reference evidence="2 3" key="1">
    <citation type="submission" date="2019-09" db="EMBL/GenBank/DDBJ databases">
        <title>Serinicoccus pratensis sp. nov., isolated from meadow soil.</title>
        <authorList>
            <person name="Zhang W."/>
        </authorList>
    </citation>
    <scope>NUCLEOTIDE SEQUENCE [LARGE SCALE GENOMIC DNA]</scope>
    <source>
        <strain evidence="2 3">W204</strain>
    </source>
</reference>
<dbReference type="InterPro" id="IPR056303">
    <property type="entry name" value="AMIN-like"/>
</dbReference>
<accession>A0A5J6V925</accession>
<dbReference type="EMBL" id="CP044427">
    <property type="protein sequence ID" value="QFG70345.1"/>
    <property type="molecule type" value="Genomic_DNA"/>
</dbReference>
<gene>
    <name evidence="2" type="ORF">FY030_13190</name>
</gene>
<dbReference type="OrthoDB" id="3393679at2"/>
<proteinExistence type="predicted"/>
<evidence type="ECO:0000259" key="1">
    <source>
        <dbReference type="Pfam" id="PF24837"/>
    </source>
</evidence>
<feature type="domain" description="AMIN-like" evidence="1">
    <location>
        <begin position="37"/>
        <end position="170"/>
    </location>
</feature>
<dbReference type="Pfam" id="PF24837">
    <property type="entry name" value="AMIN-like"/>
    <property type="match status" value="1"/>
</dbReference>
<protein>
    <recommendedName>
        <fullName evidence="1">AMIN-like domain-containing protein</fullName>
    </recommendedName>
</protein>
<dbReference type="KEGG" id="serw:FY030_13190"/>
<dbReference type="AlphaFoldDB" id="A0A5J6V925"/>
<name>A0A5J6V925_9MICO</name>
<evidence type="ECO:0000313" key="2">
    <source>
        <dbReference type="EMBL" id="QFG70345.1"/>
    </source>
</evidence>